<accession>A0A9E5DJS9</accession>
<dbReference type="Pfam" id="PF05048">
    <property type="entry name" value="NosD"/>
    <property type="match status" value="1"/>
</dbReference>
<keyword evidence="3" id="KW-0833">Ubl conjugation pathway</keyword>
<dbReference type="PANTHER" id="PTHR22990">
    <property type="entry name" value="F-BOX ONLY PROTEIN"/>
    <property type="match status" value="1"/>
</dbReference>
<dbReference type="InterPro" id="IPR006626">
    <property type="entry name" value="PbH1"/>
</dbReference>
<feature type="domain" description="Periplasmic copper-binding protein NosD beta helix" evidence="4">
    <location>
        <begin position="552"/>
        <end position="678"/>
    </location>
</feature>
<dbReference type="Pfam" id="PF13229">
    <property type="entry name" value="Beta_helix"/>
    <property type="match status" value="3"/>
</dbReference>
<dbReference type="NCBIfam" id="TIGR03804">
    <property type="entry name" value="para_beta_helix"/>
    <property type="match status" value="6"/>
</dbReference>
<keyword evidence="2" id="KW-0677">Repeat</keyword>
<reference evidence="6" key="1">
    <citation type="submission" date="2022-12" db="EMBL/GenBank/DDBJ databases">
        <title>Reclassification of two methanogenic archaea species isolated from the Kolyma lowland permafrost.</title>
        <authorList>
            <person name="Trubitsyn V.E."/>
            <person name="Rivkina E.M."/>
            <person name="Shcherbakova V.A."/>
        </authorList>
    </citation>
    <scope>NUCLEOTIDE SEQUENCE</scope>
    <source>
        <strain evidence="6">M2</strain>
        <strain evidence="7">MK4</strain>
    </source>
</reference>
<feature type="domain" description="Right handed beta helix" evidence="5">
    <location>
        <begin position="1071"/>
        <end position="1193"/>
    </location>
</feature>
<keyword evidence="8" id="KW-1185">Reference proteome</keyword>
<feature type="domain" description="Right handed beta helix" evidence="5">
    <location>
        <begin position="117"/>
        <end position="267"/>
    </location>
</feature>
<evidence type="ECO:0000256" key="1">
    <source>
        <dbReference type="ARBA" id="ARBA00004906"/>
    </source>
</evidence>
<dbReference type="SUPFAM" id="SSF51126">
    <property type="entry name" value="Pectin lyase-like"/>
    <property type="match status" value="4"/>
</dbReference>
<dbReference type="InterPro" id="IPR012334">
    <property type="entry name" value="Pectin_lyas_fold"/>
</dbReference>
<dbReference type="InterPro" id="IPR039448">
    <property type="entry name" value="Beta_helix"/>
</dbReference>
<dbReference type="EMBL" id="JAPVES010000030">
    <property type="protein sequence ID" value="MCZ3372644.1"/>
    <property type="molecule type" value="Genomic_DNA"/>
</dbReference>
<dbReference type="InterPro" id="IPR022441">
    <property type="entry name" value="Para_beta_helix_rpt-2"/>
</dbReference>
<dbReference type="EMBL" id="JAPVER010000018">
    <property type="protein sequence ID" value="MCZ3364889.1"/>
    <property type="molecule type" value="Genomic_DNA"/>
</dbReference>
<dbReference type="InterPro" id="IPR007742">
    <property type="entry name" value="NosD_dom"/>
</dbReference>
<comment type="caution">
    <text evidence="6">The sequence shown here is derived from an EMBL/GenBank/DDBJ whole genome shotgun (WGS) entry which is preliminary data.</text>
</comment>
<dbReference type="RefSeq" id="WP_269221186.1">
    <property type="nucleotide sequence ID" value="NZ_JAPVER010000018.1"/>
</dbReference>
<evidence type="ECO:0000256" key="2">
    <source>
        <dbReference type="ARBA" id="ARBA00022737"/>
    </source>
</evidence>
<evidence type="ECO:0000259" key="5">
    <source>
        <dbReference type="Pfam" id="PF13229"/>
    </source>
</evidence>
<evidence type="ECO:0000313" key="8">
    <source>
        <dbReference type="Proteomes" id="UP001068021"/>
    </source>
</evidence>
<organism evidence="6 8">
    <name type="scientific">Methanobacterium veterum</name>
    <dbReference type="NCBI Taxonomy" id="408577"/>
    <lineage>
        <taxon>Archaea</taxon>
        <taxon>Methanobacteriati</taxon>
        <taxon>Methanobacteriota</taxon>
        <taxon>Methanomada group</taxon>
        <taxon>Methanobacteria</taxon>
        <taxon>Methanobacteriales</taxon>
        <taxon>Methanobacteriaceae</taxon>
        <taxon>Methanobacterium</taxon>
    </lineage>
</organism>
<dbReference type="Proteomes" id="UP001068021">
    <property type="component" value="Unassembled WGS sequence"/>
</dbReference>
<evidence type="ECO:0000313" key="6">
    <source>
        <dbReference type="EMBL" id="MCZ3364889.1"/>
    </source>
</evidence>
<feature type="domain" description="Right handed beta helix" evidence="5">
    <location>
        <begin position="721"/>
        <end position="867"/>
    </location>
</feature>
<dbReference type="InterPro" id="IPR011050">
    <property type="entry name" value="Pectin_lyase_fold/virulence"/>
</dbReference>
<evidence type="ECO:0000256" key="3">
    <source>
        <dbReference type="ARBA" id="ARBA00022786"/>
    </source>
</evidence>
<name>A0A9E5DJS9_9EURY</name>
<evidence type="ECO:0000259" key="4">
    <source>
        <dbReference type="Pfam" id="PF05048"/>
    </source>
</evidence>
<sequence length="1901" mass="203347">MKSLRLALALLVFFSMFLMFIGAVSAANLTVNPGGSIQSVINNASNNDTIIINDNNGSAYTYTGNLIINKSISLKAKSGGKVTLKASNSSNPVITVNSLGKGTVIQGFTITGATNSSGVYLNGVLNCNVVGNSLNGNYYGVYIYGSSSNNIISGNTITNSTYSGINLNSNNNTIQNNSLTGNLRGMLLVGSNYNTIQNNTITNTGSYGIGLNNADSNIFQNNIIINSTSHGLNIQNGSNNNVIKSNVIKSSNYGVYLLNSSAAITFNEIVGNNVYGLYNSVNGTANAINNWWGSNNPVVSATNGSDIYNNGGTVTYNPWLILKITANPTSTNGNSTITADLAHNNAGSDTSSQGNVPDGLPVNFTTNLGTISSIVYTRNGKASATFSRGTATTGTATIHVSLDDQNITTSVAIGNTVVDINTNKTYSSIQSAINAASPYDTIQVGSGIYTENIVINKTVTLVSVSGGNAIIQPLNQLNPILTLNCNNITVQGFNIMGATNSSGVYLNGVLNCNVVGNSLNGNYYGVYIYGSSSNNIISGNTITNSTYSGINLNSNNNTIQNNSLTGNLRGMLLVGSNYNTIQNNTINTGFYGIGLNNADSNIFQNNIMTNSTSYGLNIQNGSNNNIIQNNMITSNGGSGIYAMSNLNNIVQNNMITSNGGSGIYIDTDCSNNITILYNGGSTNTGGTNFGNWGAIMEPYSNDSVDEATLLELISNQLVNNIIQNNIVTNNSMFGIYFNSTSNNLVQKNNVTNNSGSGIYFGSGDNAIQNNIVTSNGGSGIYLDNFSSYNLVQNNVATRNTVTGILIDGYSIYNVIQNNAATNNGRDGISVSHHYANDLLYINFNRITNNGRYGIYSDGTASINATNNWWGSNNSPLTNASNIYNGGGTVTYSPWLMLNVSSNPPSSTNKGYTITVNLTHNSNGDDTSSQGHIPDDTPINFTTTLGNVETTTYTKKGKAISTLTSSTNGVAVVKIKLDNLNVNTTVYLGAYDETTQTQYSSIQAAINNASQGDVIGIYNGTYTENIVINKNLTIVSDMGTNPLIRGSITINSSAGGSIIQGLTINGSIKLYANNCLIYGNNIIGNGTSAIIASNSFNNTIFNNTITSNGFDGIHSNYSNNAIYGNIISGCNSGIYSEHSSDSIISNNLTGNYYGVWTYNSTDIIQFNRITGNTYGLRNDIGTINATNNWWGSNANPSTISGDIFNQNGTVIYNPWIVLSVNASPTNSGGNTSVTADLTHNNQGGDTSSQGHIPNGIPVNFTTNFGTIIGSSYTVKGKASTILNLGNIQNATVTATASLDNQTASTTGVISAGRAVLNITSTAIDNSTGQSLNITYTIPLNESVTWFSVLWINKGMFTDELQVIVDGTVVQDRYFHNAAYMTWQNSYSLSVFNAILFANQYVPFISNSAAFWNYVTATYNLTSSELAFVQNHRQDFMDNMTFNMFYSGVPGMNLTVTDPQNNNTISLNFPGNVIQRTSQVIYSGSPCEGVKSFAIATTDVTNDVLQYWSDQYSNYHTGAMNAAYNTFLAALLVEYLHDQIADNITTPLNVSWSRTSPIIVSAGLDAYELYLTLECDHSMGMTVVGTPENISGFNYDASSAISLIEYAIMNYESDDPTFQSYSTNGAFSSVMMSLLYAYMNNNTSVETFIQGGFIIMKSKYNNDNFIVIDPETGIVRDINTVNNFCGGAYEEWNCIKTISVVGNKLYTWQTSNPWDLGTTIFAWNGLGRVFLTSSPTEDPSINEIWADSELDIIGANGTLEVRGTQSAIDITDILDQNVYFGTSDQSIHLVLTDTDGGFIATSPLYLVQTNSPIQPYENFKNFWNLCNDLANGNKHLNTDKFLKTADGVGCIVFTAAVVFGVGGANIVFPPSTTADWIVFGVTTYSSFRAGQSLGEAWNEPWYT</sequence>
<dbReference type="InterPro" id="IPR051550">
    <property type="entry name" value="SCF-Subunits/Alg-Epimerases"/>
</dbReference>
<dbReference type="SMART" id="SM00710">
    <property type="entry name" value="PbH1"/>
    <property type="match status" value="26"/>
</dbReference>
<dbReference type="PANTHER" id="PTHR22990:SF15">
    <property type="entry name" value="F-BOX ONLY PROTEIN 10"/>
    <property type="match status" value="1"/>
</dbReference>
<dbReference type="Proteomes" id="UP001074446">
    <property type="component" value="Unassembled WGS sequence"/>
</dbReference>
<gene>
    <name evidence="7" type="ORF">O3H35_08350</name>
    <name evidence="6" type="ORF">O3H54_03230</name>
</gene>
<protein>
    <submittedName>
        <fullName evidence="6">Right-handed parallel beta-helix repeat-containing protein</fullName>
    </submittedName>
</protein>
<proteinExistence type="predicted"/>
<dbReference type="Gene3D" id="2.160.20.10">
    <property type="entry name" value="Single-stranded right-handed beta-helix, Pectin lyase-like"/>
    <property type="match status" value="4"/>
</dbReference>
<comment type="pathway">
    <text evidence="1">Protein modification; protein ubiquitination.</text>
</comment>
<evidence type="ECO:0000313" key="7">
    <source>
        <dbReference type="EMBL" id="MCZ3372644.1"/>
    </source>
</evidence>